<gene>
    <name evidence="1" type="ORF">CGGC5_v004910</name>
</gene>
<reference evidence="1 2" key="2">
    <citation type="submission" date="2020-04" db="EMBL/GenBank/DDBJ databases">
        <title>Genome sequencing and assembly of multiple isolates from the Colletotrichum gloeosporioides species complex.</title>
        <authorList>
            <person name="Gan P."/>
            <person name="Shirasu K."/>
        </authorList>
    </citation>
    <scope>NUCLEOTIDE SEQUENCE [LARGE SCALE GENOMIC DNA]</scope>
    <source>
        <strain evidence="1 2">Nara gc5</strain>
    </source>
</reference>
<dbReference type="InParanoid" id="A0A7J6JEB5"/>
<protein>
    <submittedName>
        <fullName evidence="1">Uncharacterized protein</fullName>
    </submittedName>
</protein>
<organism evidence="1 2">
    <name type="scientific">Colletotrichum fructicola (strain Nara gc5)</name>
    <name type="common">Anthracnose fungus</name>
    <name type="synonym">Colletotrichum gloeosporioides (strain Nara gc5)</name>
    <dbReference type="NCBI Taxonomy" id="1213859"/>
    <lineage>
        <taxon>Eukaryota</taxon>
        <taxon>Fungi</taxon>
        <taxon>Dikarya</taxon>
        <taxon>Ascomycota</taxon>
        <taxon>Pezizomycotina</taxon>
        <taxon>Sordariomycetes</taxon>
        <taxon>Hypocreomycetidae</taxon>
        <taxon>Glomerellales</taxon>
        <taxon>Glomerellaceae</taxon>
        <taxon>Colletotrichum</taxon>
        <taxon>Colletotrichum gloeosporioides species complex</taxon>
    </lineage>
</organism>
<dbReference type="AlphaFoldDB" id="A0A7J6JEB5"/>
<dbReference type="EMBL" id="ANPB02000003">
    <property type="protein sequence ID" value="KAF4487650.1"/>
    <property type="molecule type" value="Genomic_DNA"/>
</dbReference>
<sequence length="89" mass="9890">MDAGSLISPPLERALSTCSTDVEIDLSLDVDLDRILFGEEWSTFEHHEVNNLPVQSGSLPTPITPNYIYTAWRHSQGIPQKLSNISNLP</sequence>
<evidence type="ECO:0000313" key="1">
    <source>
        <dbReference type="EMBL" id="KAF4487650.1"/>
    </source>
</evidence>
<reference evidence="1 2" key="1">
    <citation type="submission" date="2012-08" db="EMBL/GenBank/DDBJ databases">
        <authorList>
            <person name="Gan P.H.P."/>
            <person name="Ikeda K."/>
            <person name="Irieda H."/>
            <person name="Narusaka M."/>
            <person name="O'Connell R.J."/>
            <person name="Narusaka Y."/>
            <person name="Takano Y."/>
            <person name="Kubo Y."/>
            <person name="Shirasu K."/>
        </authorList>
    </citation>
    <scope>NUCLEOTIDE SEQUENCE [LARGE SCALE GENOMIC DNA]</scope>
    <source>
        <strain evidence="1 2">Nara gc5</strain>
    </source>
</reference>
<dbReference type="OrthoDB" id="5213892at2759"/>
<dbReference type="RefSeq" id="XP_066009268.1">
    <property type="nucleotide sequence ID" value="XM_066151364.1"/>
</dbReference>
<evidence type="ECO:0000313" key="2">
    <source>
        <dbReference type="Proteomes" id="UP000011096"/>
    </source>
</evidence>
<keyword evidence="2" id="KW-1185">Reference proteome</keyword>
<comment type="caution">
    <text evidence="1">The sequence shown here is derived from an EMBL/GenBank/DDBJ whole genome shotgun (WGS) entry which is preliminary data.</text>
</comment>
<dbReference type="GeneID" id="90979769"/>
<proteinExistence type="predicted"/>
<name>A0A7J6JEB5_COLFN</name>
<dbReference type="Proteomes" id="UP000011096">
    <property type="component" value="Unassembled WGS sequence"/>
</dbReference>
<accession>A0A7J6JEB5</accession>